<accession>A0AAE0JK56</accession>
<dbReference type="Proteomes" id="UP001278500">
    <property type="component" value="Unassembled WGS sequence"/>
</dbReference>
<feature type="chain" id="PRO_5041897907" evidence="1">
    <location>
        <begin position="25"/>
        <end position="79"/>
    </location>
</feature>
<dbReference type="GeneID" id="87860952"/>
<name>A0AAE0JK56_9PEZI</name>
<evidence type="ECO:0000256" key="1">
    <source>
        <dbReference type="SAM" id="SignalP"/>
    </source>
</evidence>
<reference evidence="2" key="1">
    <citation type="journal article" date="2023" name="Mol. Phylogenet. Evol.">
        <title>Genome-scale phylogeny and comparative genomics of the fungal order Sordariales.</title>
        <authorList>
            <person name="Hensen N."/>
            <person name="Bonometti L."/>
            <person name="Westerberg I."/>
            <person name="Brannstrom I.O."/>
            <person name="Guillou S."/>
            <person name="Cros-Aarteil S."/>
            <person name="Calhoun S."/>
            <person name="Haridas S."/>
            <person name="Kuo A."/>
            <person name="Mondo S."/>
            <person name="Pangilinan J."/>
            <person name="Riley R."/>
            <person name="LaButti K."/>
            <person name="Andreopoulos B."/>
            <person name="Lipzen A."/>
            <person name="Chen C."/>
            <person name="Yan M."/>
            <person name="Daum C."/>
            <person name="Ng V."/>
            <person name="Clum A."/>
            <person name="Steindorff A."/>
            <person name="Ohm R.A."/>
            <person name="Martin F."/>
            <person name="Silar P."/>
            <person name="Natvig D.O."/>
            <person name="Lalanne C."/>
            <person name="Gautier V."/>
            <person name="Ament-Velasquez S.L."/>
            <person name="Kruys A."/>
            <person name="Hutchinson M.I."/>
            <person name="Powell A.J."/>
            <person name="Barry K."/>
            <person name="Miller A.N."/>
            <person name="Grigoriev I.V."/>
            <person name="Debuchy R."/>
            <person name="Gladieux P."/>
            <person name="Hiltunen Thoren M."/>
            <person name="Johannesson H."/>
        </authorList>
    </citation>
    <scope>NUCLEOTIDE SEQUENCE</scope>
    <source>
        <strain evidence="2">CBS 560.94</strain>
    </source>
</reference>
<organism evidence="2 3">
    <name type="scientific">Neurospora tetraspora</name>
    <dbReference type="NCBI Taxonomy" id="94610"/>
    <lineage>
        <taxon>Eukaryota</taxon>
        <taxon>Fungi</taxon>
        <taxon>Dikarya</taxon>
        <taxon>Ascomycota</taxon>
        <taxon>Pezizomycotina</taxon>
        <taxon>Sordariomycetes</taxon>
        <taxon>Sordariomycetidae</taxon>
        <taxon>Sordariales</taxon>
        <taxon>Sordariaceae</taxon>
        <taxon>Neurospora</taxon>
    </lineage>
</organism>
<comment type="caution">
    <text evidence="2">The sequence shown here is derived from an EMBL/GenBank/DDBJ whole genome shotgun (WGS) entry which is preliminary data.</text>
</comment>
<dbReference type="EMBL" id="JAUEPP010000002">
    <property type="protein sequence ID" value="KAK3350457.1"/>
    <property type="molecule type" value="Genomic_DNA"/>
</dbReference>
<keyword evidence="1" id="KW-0732">Signal</keyword>
<gene>
    <name evidence="2" type="ORF">B0H65DRAFT_403537</name>
</gene>
<feature type="signal peptide" evidence="1">
    <location>
        <begin position="1"/>
        <end position="24"/>
    </location>
</feature>
<reference evidence="2" key="2">
    <citation type="submission" date="2023-06" db="EMBL/GenBank/DDBJ databases">
        <authorList>
            <consortium name="Lawrence Berkeley National Laboratory"/>
            <person name="Haridas S."/>
            <person name="Hensen N."/>
            <person name="Bonometti L."/>
            <person name="Westerberg I."/>
            <person name="Brannstrom I.O."/>
            <person name="Guillou S."/>
            <person name="Cros-Aarteil S."/>
            <person name="Calhoun S."/>
            <person name="Kuo A."/>
            <person name="Mondo S."/>
            <person name="Pangilinan J."/>
            <person name="Riley R."/>
            <person name="Labutti K."/>
            <person name="Andreopoulos B."/>
            <person name="Lipzen A."/>
            <person name="Chen C."/>
            <person name="Yanf M."/>
            <person name="Daum C."/>
            <person name="Ng V."/>
            <person name="Clum A."/>
            <person name="Steindorff A."/>
            <person name="Ohm R."/>
            <person name="Martin F."/>
            <person name="Silar P."/>
            <person name="Natvig D."/>
            <person name="Lalanne C."/>
            <person name="Gautier V."/>
            <person name="Ament-Velasquez S.L."/>
            <person name="Kruys A."/>
            <person name="Hutchinson M.I."/>
            <person name="Powell A.J."/>
            <person name="Barry K."/>
            <person name="Miller A.N."/>
            <person name="Grigoriev I.V."/>
            <person name="Debuchy R."/>
            <person name="Gladieux P."/>
            <person name="Thoren M.H."/>
            <person name="Johannesson H."/>
        </authorList>
    </citation>
    <scope>NUCLEOTIDE SEQUENCE</scope>
    <source>
        <strain evidence="2">CBS 560.94</strain>
    </source>
</reference>
<dbReference type="AlphaFoldDB" id="A0AAE0JK56"/>
<protein>
    <submittedName>
        <fullName evidence="2">Uncharacterized protein</fullName>
    </submittedName>
</protein>
<dbReference type="RefSeq" id="XP_062683752.1">
    <property type="nucleotide sequence ID" value="XM_062823798.1"/>
</dbReference>
<evidence type="ECO:0000313" key="3">
    <source>
        <dbReference type="Proteomes" id="UP001278500"/>
    </source>
</evidence>
<keyword evidence="3" id="KW-1185">Reference proteome</keyword>
<evidence type="ECO:0000313" key="2">
    <source>
        <dbReference type="EMBL" id="KAK3350457.1"/>
    </source>
</evidence>
<sequence length="79" mass="8260">MVFSAITSGAVLLIALLQVLPVAAVPAALNLDENGIGEIVWEIQTSPGGPTVNVTGTVQEVIRSAEKINPNFRSDFALD</sequence>
<feature type="non-terminal residue" evidence="2">
    <location>
        <position position="79"/>
    </location>
</feature>
<proteinExistence type="predicted"/>